<evidence type="ECO:0000313" key="3">
    <source>
        <dbReference type="EMBL" id="MFK4270392.1"/>
    </source>
</evidence>
<protein>
    <recommendedName>
        <fullName evidence="5">Secreted protein</fullName>
    </recommendedName>
</protein>
<feature type="compositionally biased region" description="Low complexity" evidence="1">
    <location>
        <begin position="172"/>
        <end position="182"/>
    </location>
</feature>
<organism evidence="3 4">
    <name type="scientific">Streptomyces milbemycinicus</name>
    <dbReference type="NCBI Taxonomy" id="476552"/>
    <lineage>
        <taxon>Bacteria</taxon>
        <taxon>Bacillati</taxon>
        <taxon>Actinomycetota</taxon>
        <taxon>Actinomycetes</taxon>
        <taxon>Kitasatosporales</taxon>
        <taxon>Streptomycetaceae</taxon>
        <taxon>Streptomyces</taxon>
    </lineage>
</organism>
<evidence type="ECO:0000256" key="2">
    <source>
        <dbReference type="SAM" id="SignalP"/>
    </source>
</evidence>
<gene>
    <name evidence="3" type="ORF">ACI2L5_36500</name>
</gene>
<keyword evidence="4" id="KW-1185">Reference proteome</keyword>
<evidence type="ECO:0000313" key="4">
    <source>
        <dbReference type="Proteomes" id="UP001620295"/>
    </source>
</evidence>
<dbReference type="EMBL" id="JBJDQH010000013">
    <property type="protein sequence ID" value="MFK4270392.1"/>
    <property type="molecule type" value="Genomic_DNA"/>
</dbReference>
<feature type="signal peptide" evidence="2">
    <location>
        <begin position="1"/>
        <end position="27"/>
    </location>
</feature>
<accession>A0ABW8LWT3</accession>
<feature type="chain" id="PRO_5045813287" description="Secreted protein" evidence="2">
    <location>
        <begin position="28"/>
        <end position="182"/>
    </location>
</feature>
<proteinExistence type="predicted"/>
<comment type="caution">
    <text evidence="3">The sequence shown here is derived from an EMBL/GenBank/DDBJ whole genome shotgun (WGS) entry which is preliminary data.</text>
</comment>
<evidence type="ECO:0008006" key="5">
    <source>
        <dbReference type="Google" id="ProtNLM"/>
    </source>
</evidence>
<sequence length="182" mass="18233">MHRRKRTALLLAAVGALAIGGAGSAGATDRDSGAQPASGGQGGSQKNRCDTNSVLGPINIVGLAPTGDLSTETNCINYTESGVVEQSNRCRTNSTIGPITINAGLAGSPDITSRTNCINYSKTGGALKQSNKCDTNSTIGPITISPLAPGPKVTTETTCTNISGDGGKGKRSSSGNSGSHSR</sequence>
<reference evidence="3 4" key="1">
    <citation type="submission" date="2024-11" db="EMBL/GenBank/DDBJ databases">
        <title>The Natural Products Discovery Center: Release of the First 8490 Sequenced Strains for Exploring Actinobacteria Biosynthetic Diversity.</title>
        <authorList>
            <person name="Kalkreuter E."/>
            <person name="Kautsar S.A."/>
            <person name="Yang D."/>
            <person name="Bader C.D."/>
            <person name="Teijaro C.N."/>
            <person name="Fluegel L."/>
            <person name="Davis C.M."/>
            <person name="Simpson J.R."/>
            <person name="Lauterbach L."/>
            <person name="Steele A.D."/>
            <person name="Gui C."/>
            <person name="Meng S."/>
            <person name="Li G."/>
            <person name="Viehrig K."/>
            <person name="Ye F."/>
            <person name="Su P."/>
            <person name="Kiefer A.F."/>
            <person name="Nichols A."/>
            <person name="Cepeda A.J."/>
            <person name="Yan W."/>
            <person name="Fan B."/>
            <person name="Jiang Y."/>
            <person name="Adhikari A."/>
            <person name="Zheng C.-J."/>
            <person name="Schuster L."/>
            <person name="Cowan T.M."/>
            <person name="Smanski M.J."/>
            <person name="Chevrette M.G."/>
            <person name="De Carvalho L.P.S."/>
            <person name="Shen B."/>
        </authorList>
    </citation>
    <scope>NUCLEOTIDE SEQUENCE [LARGE SCALE GENOMIC DNA]</scope>
    <source>
        <strain evidence="3 4">NPDC020863</strain>
    </source>
</reference>
<evidence type="ECO:0000256" key="1">
    <source>
        <dbReference type="SAM" id="MobiDB-lite"/>
    </source>
</evidence>
<name>A0ABW8LWT3_9ACTN</name>
<dbReference type="Proteomes" id="UP001620295">
    <property type="component" value="Unassembled WGS sequence"/>
</dbReference>
<dbReference type="RefSeq" id="WP_358638975.1">
    <property type="nucleotide sequence ID" value="NZ_JBFACG010000043.1"/>
</dbReference>
<keyword evidence="2" id="KW-0732">Signal</keyword>
<feature type="region of interest" description="Disordered" evidence="1">
    <location>
        <begin position="24"/>
        <end position="49"/>
    </location>
</feature>
<feature type="region of interest" description="Disordered" evidence="1">
    <location>
        <begin position="159"/>
        <end position="182"/>
    </location>
</feature>